<evidence type="ECO:0000313" key="1">
    <source>
        <dbReference type="EMBL" id="AHJ98076.1"/>
    </source>
</evidence>
<sequence length="48" mass="5519">MPQQKSRAYCAAFLLRQIAIYQLFSQKQTLLKAENQSQNLIHPAESVI</sequence>
<keyword evidence="2" id="KW-1185">Reference proteome</keyword>
<dbReference type="AlphaFoldDB" id="W8F636"/>
<organism evidence="1 2">
    <name type="scientific">Hymenobacter swuensis DY53</name>
    <dbReference type="NCBI Taxonomy" id="1227739"/>
    <lineage>
        <taxon>Bacteria</taxon>
        <taxon>Pseudomonadati</taxon>
        <taxon>Bacteroidota</taxon>
        <taxon>Cytophagia</taxon>
        <taxon>Cytophagales</taxon>
        <taxon>Hymenobacteraceae</taxon>
        <taxon>Hymenobacter</taxon>
    </lineage>
</organism>
<name>W8F636_9BACT</name>
<proteinExistence type="predicted"/>
<evidence type="ECO:0000313" key="2">
    <source>
        <dbReference type="Proteomes" id="UP000019423"/>
    </source>
</evidence>
<reference evidence="1 2" key="1">
    <citation type="submission" date="2014-01" db="EMBL/GenBank/DDBJ databases">
        <title>Complete genome sequence of ionizing-radiation resistance bacterium Hymenobacter swuensis DY53.</title>
        <authorList>
            <person name="Jung J.-H."/>
            <person name="Jeong S.-W."/>
            <person name="Joe M.-H."/>
            <person name="Cho y.-j."/>
            <person name="Kim M.-K."/>
            <person name="Lim S.-Y."/>
        </authorList>
    </citation>
    <scope>NUCLEOTIDE SEQUENCE [LARGE SCALE GENOMIC DNA]</scope>
    <source>
        <strain evidence="1 2">DY53</strain>
    </source>
</reference>
<accession>W8F636</accession>
<protein>
    <submittedName>
        <fullName evidence="1">Uncharacterized protein</fullName>
    </submittedName>
</protein>
<dbReference type="Proteomes" id="UP000019423">
    <property type="component" value="Chromosome"/>
</dbReference>
<dbReference type="KEGG" id="hsw:Hsw_2481"/>
<dbReference type="EMBL" id="CP007145">
    <property type="protein sequence ID" value="AHJ98076.1"/>
    <property type="molecule type" value="Genomic_DNA"/>
</dbReference>
<gene>
    <name evidence="1" type="ORF">Hsw_2481</name>
</gene>
<dbReference type="HOGENOM" id="CLU_3153723_0_0_10"/>